<feature type="domain" description="Putative plant transposon protein" evidence="1">
    <location>
        <begin position="95"/>
        <end position="205"/>
    </location>
</feature>
<accession>A0A9J5WME4</accession>
<gene>
    <name evidence="2" type="ORF">H5410_056196</name>
</gene>
<evidence type="ECO:0000313" key="2">
    <source>
        <dbReference type="EMBL" id="KAG5576062.1"/>
    </source>
</evidence>
<keyword evidence="3" id="KW-1185">Reference proteome</keyword>
<dbReference type="Pfam" id="PF20167">
    <property type="entry name" value="Transposase_32"/>
    <property type="match status" value="1"/>
</dbReference>
<sequence>MYLLLRAYELESCQAPIDPGRKWQPLSTRNGFEVEVMYPPPLHYPRVRRFGVHAVTKKGKPWWKKHTETTYFSDACINRDSLAWEFPRILRQIQELHMEFIFVEPRECKLHMVREFYANWATKSRSHFVKVRGLDVPLTPVVINDKVGTSQDTDALVLIGLNIRPPYRSIQHAICGPQSMVQWTKHSGKRYHQSLPYAHMLREARV</sequence>
<evidence type="ECO:0000259" key="1">
    <source>
        <dbReference type="Pfam" id="PF20167"/>
    </source>
</evidence>
<protein>
    <recommendedName>
        <fullName evidence="1">Putative plant transposon protein domain-containing protein</fullName>
    </recommendedName>
</protein>
<proteinExistence type="predicted"/>
<reference evidence="2 3" key="1">
    <citation type="submission" date="2020-09" db="EMBL/GenBank/DDBJ databases">
        <title>De no assembly of potato wild relative species, Solanum commersonii.</title>
        <authorList>
            <person name="Cho K."/>
        </authorList>
    </citation>
    <scope>NUCLEOTIDE SEQUENCE [LARGE SCALE GENOMIC DNA]</scope>
    <source>
        <strain evidence="2">LZ3.2</strain>
        <tissue evidence="2">Leaf</tissue>
    </source>
</reference>
<evidence type="ECO:0000313" key="3">
    <source>
        <dbReference type="Proteomes" id="UP000824120"/>
    </source>
</evidence>
<dbReference type="EMBL" id="JACXVP010000011">
    <property type="protein sequence ID" value="KAG5576062.1"/>
    <property type="molecule type" value="Genomic_DNA"/>
</dbReference>
<dbReference type="AlphaFoldDB" id="A0A9J5WME4"/>
<dbReference type="Proteomes" id="UP000824120">
    <property type="component" value="Chromosome 11"/>
</dbReference>
<organism evidence="2 3">
    <name type="scientific">Solanum commersonii</name>
    <name type="common">Commerson's wild potato</name>
    <name type="synonym">Commerson's nightshade</name>
    <dbReference type="NCBI Taxonomy" id="4109"/>
    <lineage>
        <taxon>Eukaryota</taxon>
        <taxon>Viridiplantae</taxon>
        <taxon>Streptophyta</taxon>
        <taxon>Embryophyta</taxon>
        <taxon>Tracheophyta</taxon>
        <taxon>Spermatophyta</taxon>
        <taxon>Magnoliopsida</taxon>
        <taxon>eudicotyledons</taxon>
        <taxon>Gunneridae</taxon>
        <taxon>Pentapetalae</taxon>
        <taxon>asterids</taxon>
        <taxon>lamiids</taxon>
        <taxon>Solanales</taxon>
        <taxon>Solanaceae</taxon>
        <taxon>Solanoideae</taxon>
        <taxon>Solaneae</taxon>
        <taxon>Solanum</taxon>
    </lineage>
</organism>
<name>A0A9J5WME4_SOLCO</name>
<comment type="caution">
    <text evidence="2">The sequence shown here is derived from an EMBL/GenBank/DDBJ whole genome shotgun (WGS) entry which is preliminary data.</text>
</comment>
<dbReference type="InterPro" id="IPR046796">
    <property type="entry name" value="Transposase_32_dom"/>
</dbReference>